<accession>A0A5D3EBW7</accession>
<dbReference type="RefSeq" id="WP_148730592.1">
    <property type="nucleotide sequence ID" value="NZ_VKLW01000020.1"/>
</dbReference>
<sequence>MNKKFLSVALFSALLATTTGTFTSCKDYNDDIKGLQEQIDKKGAAMETIANQLKALESALDAAKATADVAKDAAAKANEAEAKAQTAIAAAATAKAEAIEAAKAEIATLKTLLEEKIAGKVSQDVYDAAVAALGGKIDGIQKGLNTLKTGAVAKNTKDIADIFKLIGTSTALEQDLLTQIKALQAYQELSEGKFEEQGGKLEQLRADLEAAQGKIDKISKEIFTEGTGLKALIATLRQDFDALKERVGKDLPLIQEELTEIKSNITDINKKISDEIMPDLAMLHTLVTSRLTSITFAPNSWNTEGSAQGEVIRFTSLQYAAMPEDENADIPQAYKYSTANLATASYHFNPASFNLKNADYRYIDRQPSFTRALKASQLVAIEGEPVLNPVTGTVDFQLRRLNAWTNALNTGAVNKPNFDKLNVIALQATLKGEAIDKEETDAVVTSRYVPVDDVILDKVWVRIADKATLKEEGDKAHYALTFDECKDQKVRYKMAYNKPFDLKELVVTCFANDKREEFPVADYKLSYRFAVATSAYNISSALTQTNQQTSIKCNDAEKGIFQAKGFNKEAIGRTPILKVELVDEADRVVRRGFVKVEIVADKVDDIVIDTKYDDVVYSCEEDHHSYEISEDYMREKLYRVISDGKTVGISHEEFWNMYYLDAAACVVTKNGLANDEIEKPILIDGLYFDGKATKKVKWNFSLGKVGIIGTEGADLEATLVVKNRINSSEYPERVLFKFKVKVVLPQFKLDKKENDLYWKKDGDKYVAFKVNVAVPENDKSEADRCVFKTSLWEAYSTYEFDIDDYGVCFEEEYEIIKTYNNGILTSKVMEGVKLLSEEDDDFISLDKNDTEVKEALNSPKGLQAVVAHKLKLESGDVITLNEFMVTFVRPVNLNMPKNVQVKDAKDGGDVVTLDANKLLKDWRGKFISFNGGNYNKFYGPITEVKLDVKGATTNLESTQLPSGVTLVQEGNTVRYKNVGSPVGYKYNITIPATVTYGWGTISSKLVITVNPAGK</sequence>
<dbReference type="AlphaFoldDB" id="A0A5D3EBW7"/>
<proteinExistence type="predicted"/>
<organism evidence="3 4">
    <name type="scientific">Bacteroides pyogenes</name>
    <dbReference type="NCBI Taxonomy" id="310300"/>
    <lineage>
        <taxon>Bacteria</taxon>
        <taxon>Pseudomonadati</taxon>
        <taxon>Bacteroidota</taxon>
        <taxon>Bacteroidia</taxon>
        <taxon>Bacteroidales</taxon>
        <taxon>Bacteroidaceae</taxon>
        <taxon>Bacteroides</taxon>
    </lineage>
</organism>
<name>A0A5D3EBW7_9BACE</name>
<dbReference type="Proteomes" id="UP000324383">
    <property type="component" value="Unassembled WGS sequence"/>
</dbReference>
<keyword evidence="2" id="KW-0732">Signal</keyword>
<feature type="chain" id="PRO_5030116221" evidence="2">
    <location>
        <begin position="24"/>
        <end position="1014"/>
    </location>
</feature>
<evidence type="ECO:0000256" key="2">
    <source>
        <dbReference type="SAM" id="SignalP"/>
    </source>
</evidence>
<evidence type="ECO:0000313" key="4">
    <source>
        <dbReference type="Proteomes" id="UP000324383"/>
    </source>
</evidence>
<reference evidence="3 4" key="1">
    <citation type="submission" date="2019-07" db="EMBL/GenBank/DDBJ databases">
        <title>Draft Genome Sequences of Bacteroides pyogenes Strains Isolated from the Uterus Holstein Dairy Cows with Metritis.</title>
        <authorList>
            <person name="Cunha F."/>
            <person name="Galvao K.N."/>
            <person name="Jeon S.J."/>
            <person name="Jeong K.C."/>
        </authorList>
    </citation>
    <scope>NUCLEOTIDE SEQUENCE [LARGE SCALE GENOMIC DNA]</scope>
    <source>
        <strain evidence="3 4">KG-31</strain>
    </source>
</reference>
<protein>
    <submittedName>
        <fullName evidence="3">Cell surface protein</fullName>
    </submittedName>
</protein>
<evidence type="ECO:0000256" key="1">
    <source>
        <dbReference type="SAM" id="Coils"/>
    </source>
</evidence>
<dbReference type="PROSITE" id="PS51257">
    <property type="entry name" value="PROKAR_LIPOPROTEIN"/>
    <property type="match status" value="1"/>
</dbReference>
<keyword evidence="1" id="KW-0175">Coiled coil</keyword>
<feature type="signal peptide" evidence="2">
    <location>
        <begin position="1"/>
        <end position="23"/>
    </location>
</feature>
<evidence type="ECO:0000313" key="3">
    <source>
        <dbReference type="EMBL" id="TYK33106.1"/>
    </source>
</evidence>
<keyword evidence="4" id="KW-1185">Reference proteome</keyword>
<feature type="coiled-coil region" evidence="1">
    <location>
        <begin position="25"/>
        <end position="97"/>
    </location>
</feature>
<dbReference type="EMBL" id="VKLW01000020">
    <property type="protein sequence ID" value="TYK33106.1"/>
    <property type="molecule type" value="Genomic_DNA"/>
</dbReference>
<gene>
    <name evidence="3" type="ORF">FNJ60_09705</name>
</gene>
<comment type="caution">
    <text evidence="3">The sequence shown here is derived from an EMBL/GenBank/DDBJ whole genome shotgun (WGS) entry which is preliminary data.</text>
</comment>
<feature type="coiled-coil region" evidence="1">
    <location>
        <begin position="194"/>
        <end position="221"/>
    </location>
</feature>